<dbReference type="InterPro" id="IPR041173">
    <property type="entry name" value="LodA_C"/>
</dbReference>
<dbReference type="SMART" id="SM01236">
    <property type="entry name" value="Haem_oxygenase_2"/>
    <property type="match status" value="1"/>
</dbReference>
<feature type="domain" description="Tyrosinase copper-binding" evidence="1">
    <location>
        <begin position="791"/>
        <end position="802"/>
    </location>
</feature>
<dbReference type="InterPro" id="IPR002227">
    <property type="entry name" value="Tyrosinase_Cu-bd"/>
</dbReference>
<dbReference type="InterPro" id="IPR041168">
    <property type="entry name" value="LodA_N"/>
</dbReference>
<sequence length="1127" mass="125665">MDTMSQVCKVVIAPSIGIARLGNSPEEYFLGPEAVGHPPRPAGGFKDKHGRIKRQGARFRIYGLNEQGAVVAELTADDAKIEWTVELANAKASFFEFFGRFGRRDLPRNQNVKDRASLEIRPGPRSIAGRSVRGPAYHFDSGQFRGITVPLGELLTDEDGRLVVLGGFGHSASVPEGRPIKNYANNDGWHDDTSDGPVSAKVKLPDGREFVAEPVRVLCVPPKYTPELENIVTLYDVMEYAWDEAVAVPDKVSFTRHVYPILKRLSGYPWLNGLAYRGHGAGKGGDFCSDTSLAALSTNSEKSMARRQSIFGRVRDPNLPLDSQAAKDQANFRFMPALAGDNNGPVEGDPTQWLRLRPSQYAILKAWAAGEFLADWQGPPAAPLLNEMDLSERPAALTRAALEPCVGGAFYPGIEMTYIAEDKAMYIEPFRLRPDIDAGGITCYMACPWQADFYECNTAWWPIARPDDVVTEAEFDRVVRDAPRPDHISLHPEKGDWSVDPQELMADRLAFREPWDRGLVNYPTDAADGFEGDTGMVALWSGLGFVVSKPTPVSTHERVFVETERDPYLGMDYRKFYYYLSNIDKYPDFLPKAREIAQEFLDRAWLMQQSPDFTDTLRFFEYSEKAFEARLDQIYTELVEANDAYDPATDEVYRTREDVRYRILQMAPFNQNDGAWIHSITPPGPLDEVDACLFEIWSDEAGNGNVAHSHCNLYGDLMRQEGIYLPDPRSLAYAQDPRLLDTAFTVPLMELALAQFPRLFYPELLGFTLQLEWSVVALKPMIKRLQYFGIDPHFYVLHVGIDNAASGHGAKAKQAVNIYLDKVLQLGGAVAMQEAWKRIWTGFIAFGNTGTLGDDIGAVLKSPESTANQVGDIILQKKPYACQNHGSRKLGDNYLNDWFEFQQPAAFMKALVDGGFFVPGHPEQSSFFRRTSFEGPMFKVFTDDELATWRLWTQEGCPMPDKQRKPRPTVPVQVLMAETIETMQSRQVNAPAHKTRTVRGNDVNGNSVEWSVSEWFQHVHDDGPVAVIELMKAISDPENGLVTKGDPSASPFVNSLLAPNGAMGQAFDEIAPRSGGVTHRQVTIDWIAAGCSLPELNTERGKRLTADVAINPALYPRARLRGNGAPH</sequence>
<evidence type="ECO:0000313" key="2">
    <source>
        <dbReference type="EMBL" id="MBB5402656.1"/>
    </source>
</evidence>
<dbReference type="InterPro" id="IPR016084">
    <property type="entry name" value="Haem_Oase-like_multi-hlx"/>
</dbReference>
<dbReference type="InterPro" id="IPR033798">
    <property type="entry name" value="LodA-like"/>
</dbReference>
<gene>
    <name evidence="2" type="ORF">HDG41_004742</name>
</gene>
<dbReference type="CDD" id="cd14730">
    <property type="entry name" value="LodA_like"/>
    <property type="match status" value="1"/>
</dbReference>
<accession>A0A7W8LBN2</accession>
<dbReference type="RefSeq" id="WP_221314061.1">
    <property type="nucleotide sequence ID" value="NZ_JACHDE010000009.1"/>
</dbReference>
<dbReference type="Pfam" id="PF18417">
    <property type="entry name" value="LodA_C"/>
    <property type="match status" value="1"/>
</dbReference>
<dbReference type="Proteomes" id="UP000592820">
    <property type="component" value="Unassembled WGS sequence"/>
</dbReference>
<dbReference type="PROSITE" id="PS00498">
    <property type="entry name" value="TYROSINASE_2"/>
    <property type="match status" value="1"/>
</dbReference>
<name>A0A7W8LBN2_9BURK</name>
<dbReference type="EMBL" id="JACHDE010000009">
    <property type="protein sequence ID" value="MBB5402656.1"/>
    <property type="molecule type" value="Genomic_DNA"/>
</dbReference>
<dbReference type="Pfam" id="PF17990">
    <property type="entry name" value="LodA_N"/>
    <property type="match status" value="1"/>
</dbReference>
<protein>
    <recommendedName>
        <fullName evidence="1">Tyrosinase copper-binding domain-containing protein</fullName>
    </recommendedName>
</protein>
<reference evidence="2 3" key="1">
    <citation type="submission" date="2020-08" db="EMBL/GenBank/DDBJ databases">
        <title>Genomic Encyclopedia of Type Strains, Phase IV (KMG-V): Genome sequencing to study the core and pangenomes of soil and plant-associated prokaryotes.</title>
        <authorList>
            <person name="Whitman W."/>
        </authorList>
    </citation>
    <scope>NUCLEOTIDE SEQUENCE [LARGE SCALE GENOMIC DNA]</scope>
    <source>
        <strain evidence="2 3">JPY162</strain>
    </source>
</reference>
<dbReference type="Gene3D" id="1.20.910.10">
    <property type="entry name" value="Heme oxygenase-like"/>
    <property type="match status" value="1"/>
</dbReference>
<dbReference type="AlphaFoldDB" id="A0A7W8LBN2"/>
<organism evidence="2 3">
    <name type="scientific">Paraburkholderia youngii</name>
    <dbReference type="NCBI Taxonomy" id="2782701"/>
    <lineage>
        <taxon>Bacteria</taxon>
        <taxon>Pseudomonadati</taxon>
        <taxon>Pseudomonadota</taxon>
        <taxon>Betaproteobacteria</taxon>
        <taxon>Burkholderiales</taxon>
        <taxon>Burkholderiaceae</taxon>
        <taxon>Paraburkholderia</taxon>
    </lineage>
</organism>
<comment type="caution">
    <text evidence="2">The sequence shown here is derived from an EMBL/GenBank/DDBJ whole genome shotgun (WGS) entry which is preliminary data.</text>
</comment>
<evidence type="ECO:0000259" key="1">
    <source>
        <dbReference type="PROSITE" id="PS00498"/>
    </source>
</evidence>
<dbReference type="GO" id="GO:0016491">
    <property type="term" value="F:oxidoreductase activity"/>
    <property type="evidence" value="ECO:0007669"/>
    <property type="project" value="InterPro"/>
</dbReference>
<proteinExistence type="predicted"/>
<dbReference type="Pfam" id="PF14518">
    <property type="entry name" value="Haem_oxygenas_2"/>
    <property type="match status" value="1"/>
</dbReference>
<evidence type="ECO:0000313" key="3">
    <source>
        <dbReference type="Proteomes" id="UP000592820"/>
    </source>
</evidence>